<evidence type="ECO:0000313" key="11">
    <source>
        <dbReference type="Proteomes" id="UP000229570"/>
    </source>
</evidence>
<evidence type="ECO:0000259" key="9">
    <source>
        <dbReference type="Pfam" id="PF03372"/>
    </source>
</evidence>
<gene>
    <name evidence="10" type="ORF">COV86_00770</name>
</gene>
<feature type="domain" description="Endonuclease/exonuclease/phosphatase" evidence="9">
    <location>
        <begin position="6"/>
        <end position="252"/>
    </location>
</feature>
<dbReference type="GO" id="GO:0005737">
    <property type="term" value="C:cytoplasm"/>
    <property type="evidence" value="ECO:0007669"/>
    <property type="project" value="TreeGrafter"/>
</dbReference>
<keyword evidence="3" id="KW-0540">Nuclease</keyword>
<protein>
    <recommendedName>
        <fullName evidence="9">Endonuclease/exonuclease/phosphatase domain-containing protein</fullName>
    </recommendedName>
</protein>
<evidence type="ECO:0000256" key="4">
    <source>
        <dbReference type="ARBA" id="ARBA00022723"/>
    </source>
</evidence>
<dbReference type="EMBL" id="PCVL01000007">
    <property type="protein sequence ID" value="PIQ72871.1"/>
    <property type="molecule type" value="Genomic_DNA"/>
</dbReference>
<keyword evidence="6" id="KW-0378">Hydrolase</keyword>
<dbReference type="Proteomes" id="UP000229570">
    <property type="component" value="Unassembled WGS sequence"/>
</dbReference>
<dbReference type="GO" id="GO:0006302">
    <property type="term" value="P:double-strand break repair"/>
    <property type="evidence" value="ECO:0007669"/>
    <property type="project" value="TreeGrafter"/>
</dbReference>
<evidence type="ECO:0000313" key="10">
    <source>
        <dbReference type="EMBL" id="PIQ72871.1"/>
    </source>
</evidence>
<dbReference type="GO" id="GO:0003697">
    <property type="term" value="F:single-stranded DNA binding"/>
    <property type="evidence" value="ECO:0007669"/>
    <property type="project" value="TreeGrafter"/>
</dbReference>
<keyword evidence="8" id="KW-0234">DNA repair</keyword>
<comment type="cofactor">
    <cofactor evidence="2">
        <name>Mg(2+)</name>
        <dbReference type="ChEBI" id="CHEBI:18420"/>
    </cofactor>
</comment>
<name>A0A2H0KNP1_9BACT</name>
<dbReference type="Gene3D" id="3.60.10.10">
    <property type="entry name" value="Endonuclease/exonuclease/phosphatase"/>
    <property type="match status" value="1"/>
</dbReference>
<dbReference type="InterPro" id="IPR005135">
    <property type="entry name" value="Endo/exonuclease/phosphatase"/>
</dbReference>
<comment type="cofactor">
    <cofactor evidence="1">
        <name>Mn(2+)</name>
        <dbReference type="ChEBI" id="CHEBI:29035"/>
    </cofactor>
</comment>
<comment type="caution">
    <text evidence="10">The sequence shown here is derived from an EMBL/GenBank/DDBJ whole genome shotgun (WGS) entry which is preliminary data.</text>
</comment>
<reference evidence="10 11" key="1">
    <citation type="submission" date="2017-09" db="EMBL/GenBank/DDBJ databases">
        <title>Depth-based differentiation of microbial function through sediment-hosted aquifers and enrichment of novel symbionts in the deep terrestrial subsurface.</title>
        <authorList>
            <person name="Probst A.J."/>
            <person name="Ladd B."/>
            <person name="Jarett J.K."/>
            <person name="Geller-Mcgrath D.E."/>
            <person name="Sieber C.M."/>
            <person name="Emerson J.B."/>
            <person name="Anantharaman K."/>
            <person name="Thomas B.C."/>
            <person name="Malmstrom R."/>
            <person name="Stieglmeier M."/>
            <person name="Klingl A."/>
            <person name="Woyke T."/>
            <person name="Ryan C.M."/>
            <person name="Banfield J.F."/>
        </authorList>
    </citation>
    <scope>NUCLEOTIDE SEQUENCE [LARGE SCALE GENOMIC DNA]</scope>
    <source>
        <strain evidence="10">CG11_big_fil_rev_8_21_14_0_20_35_14</strain>
    </source>
</reference>
<sequence>MNFSVLSYNTLFNSAVEGLPGILKKYSPDIICLQETLTEEQNIKRIENYGYKLADTANSFVRFGKIFGVATFYNQKAIKFIEASTLDLNTNIAEYFFYLFRVIWGYNQPKTILKADFYHRKARKNFSICNLHLYVIGSNELRINHLNQALKSINFKKNRSLIVCGDFNYFPYRRKKLEKTMQKHHLIEATKNIRQTINMTGDEIIEKFTRFQRFMIPFFNKFLVKRVKTDYVFYRGLKLIKTERLEDHHSDHYPILSSYSFRKPKSF</sequence>
<keyword evidence="4" id="KW-0479">Metal-binding</keyword>
<evidence type="ECO:0000256" key="8">
    <source>
        <dbReference type="ARBA" id="ARBA00023204"/>
    </source>
</evidence>
<dbReference type="GO" id="GO:0004518">
    <property type="term" value="F:nuclease activity"/>
    <property type="evidence" value="ECO:0007669"/>
    <property type="project" value="UniProtKB-KW"/>
</dbReference>
<organism evidence="10 11">
    <name type="scientific">Candidatus Roizmanbacteria bacterium CG11_big_fil_rev_8_21_14_0_20_35_14</name>
    <dbReference type="NCBI Taxonomy" id="1974855"/>
    <lineage>
        <taxon>Bacteria</taxon>
        <taxon>Candidatus Roizmaniibacteriota</taxon>
    </lineage>
</organism>
<proteinExistence type="predicted"/>
<dbReference type="PANTHER" id="PTHR15822">
    <property type="entry name" value="TRAF AND TNF RECEPTOR-ASSOCIATED PROTEIN"/>
    <property type="match status" value="1"/>
</dbReference>
<accession>A0A2H0KNP1</accession>
<keyword evidence="5" id="KW-0227">DNA damage</keyword>
<dbReference type="Pfam" id="PF03372">
    <property type="entry name" value="Exo_endo_phos"/>
    <property type="match status" value="1"/>
</dbReference>
<keyword evidence="7" id="KW-0460">Magnesium</keyword>
<dbReference type="SUPFAM" id="SSF56219">
    <property type="entry name" value="DNase I-like"/>
    <property type="match status" value="1"/>
</dbReference>
<dbReference type="InterPro" id="IPR036691">
    <property type="entry name" value="Endo/exonu/phosph_ase_sf"/>
</dbReference>
<dbReference type="PANTHER" id="PTHR15822:SF4">
    <property type="entry name" value="TYROSYL-DNA PHOSPHODIESTERASE 2"/>
    <property type="match status" value="1"/>
</dbReference>
<evidence type="ECO:0000256" key="3">
    <source>
        <dbReference type="ARBA" id="ARBA00022722"/>
    </source>
</evidence>
<dbReference type="AlphaFoldDB" id="A0A2H0KNP1"/>
<dbReference type="InterPro" id="IPR051547">
    <property type="entry name" value="TDP2-like"/>
</dbReference>
<evidence type="ECO:0000256" key="6">
    <source>
        <dbReference type="ARBA" id="ARBA00022801"/>
    </source>
</evidence>
<evidence type="ECO:0000256" key="5">
    <source>
        <dbReference type="ARBA" id="ARBA00022763"/>
    </source>
</evidence>
<evidence type="ECO:0000256" key="2">
    <source>
        <dbReference type="ARBA" id="ARBA00001946"/>
    </source>
</evidence>
<dbReference type="GO" id="GO:0070260">
    <property type="term" value="F:5'-tyrosyl-DNA phosphodiesterase activity"/>
    <property type="evidence" value="ECO:0007669"/>
    <property type="project" value="TreeGrafter"/>
</dbReference>
<evidence type="ECO:0000256" key="7">
    <source>
        <dbReference type="ARBA" id="ARBA00022842"/>
    </source>
</evidence>
<dbReference type="GO" id="GO:0046872">
    <property type="term" value="F:metal ion binding"/>
    <property type="evidence" value="ECO:0007669"/>
    <property type="project" value="UniProtKB-KW"/>
</dbReference>
<evidence type="ECO:0000256" key="1">
    <source>
        <dbReference type="ARBA" id="ARBA00001936"/>
    </source>
</evidence>